<evidence type="ECO:0000259" key="1">
    <source>
        <dbReference type="Pfam" id="PF12949"/>
    </source>
</evidence>
<proteinExistence type="predicted"/>
<sequence length="31" mass="3320">MTVAELKKQLDAKGITYSSGAKKAELIKLLA</sequence>
<accession>A0AAJ1Q7B5</accession>
<dbReference type="InterPro" id="IPR036361">
    <property type="entry name" value="SAP_dom_sf"/>
</dbReference>
<name>A0AAJ1Q7B5_9LACT</name>
<comment type="caution">
    <text evidence="2">The sequence shown here is derived from an EMBL/GenBank/DDBJ whole genome shotgun (WGS) entry which is preliminary data.</text>
</comment>
<dbReference type="EMBL" id="JASOOE010000018">
    <property type="protein sequence ID" value="MDK7187932.1"/>
    <property type="molecule type" value="Genomic_DNA"/>
</dbReference>
<organism evidence="2 3">
    <name type="scientific">Facklamia hominis</name>
    <dbReference type="NCBI Taxonomy" id="178214"/>
    <lineage>
        <taxon>Bacteria</taxon>
        <taxon>Bacillati</taxon>
        <taxon>Bacillota</taxon>
        <taxon>Bacilli</taxon>
        <taxon>Lactobacillales</taxon>
        <taxon>Aerococcaceae</taxon>
        <taxon>Facklamia</taxon>
    </lineage>
</organism>
<dbReference type="Pfam" id="PF12949">
    <property type="entry name" value="HeH"/>
    <property type="match status" value="1"/>
</dbReference>
<dbReference type="InterPro" id="IPR036269">
    <property type="entry name" value="Rho_N_sf"/>
</dbReference>
<dbReference type="InterPro" id="IPR025856">
    <property type="entry name" value="HeH/LEM_domain"/>
</dbReference>
<feature type="domain" description="HeH/LEM" evidence="1">
    <location>
        <begin position="1"/>
        <end position="30"/>
    </location>
</feature>
<gene>
    <name evidence="2" type="ORF">QP433_08050</name>
</gene>
<dbReference type="SUPFAM" id="SSF68912">
    <property type="entry name" value="Rho N-terminal domain-like"/>
    <property type="match status" value="1"/>
</dbReference>
<evidence type="ECO:0000313" key="2">
    <source>
        <dbReference type="EMBL" id="MDK7187932.1"/>
    </source>
</evidence>
<protein>
    <submittedName>
        <fullName evidence="2">HeH/LEM domain-containing protein</fullName>
    </submittedName>
</protein>
<dbReference type="Gene3D" id="1.10.720.30">
    <property type="entry name" value="SAP domain"/>
    <property type="match status" value="1"/>
</dbReference>
<dbReference type="AlphaFoldDB" id="A0AAJ1Q7B5"/>
<reference evidence="2" key="1">
    <citation type="submission" date="2023-05" db="EMBL/GenBank/DDBJ databases">
        <title>Cataloging the Phylogenetic Diversity of Human Bladder Bacteria.</title>
        <authorList>
            <person name="Du J."/>
        </authorList>
    </citation>
    <scope>NUCLEOTIDE SEQUENCE</scope>
    <source>
        <strain evidence="2">UMB1231</strain>
    </source>
</reference>
<dbReference type="Proteomes" id="UP001229251">
    <property type="component" value="Unassembled WGS sequence"/>
</dbReference>
<evidence type="ECO:0000313" key="3">
    <source>
        <dbReference type="Proteomes" id="UP001229251"/>
    </source>
</evidence>